<dbReference type="InterPro" id="IPR049254">
    <property type="entry name" value="Phage_tail_terminator"/>
</dbReference>
<name>A0A8S5RR07_9CAUD</name>
<evidence type="ECO:0000313" key="1">
    <source>
        <dbReference type="EMBL" id="DAE91894.1"/>
    </source>
</evidence>
<proteinExistence type="predicted"/>
<dbReference type="EMBL" id="BK057791">
    <property type="protein sequence ID" value="DAE91894.1"/>
    <property type="molecule type" value="Genomic_DNA"/>
</dbReference>
<accession>A0A8S5RR07</accession>
<sequence length="144" mass="16663">MIDIDIIEGVAAAVHKALGVPIHIEHKENNTTFPCVYIKAIEPTLALHRGEMYENTIDLDVMYFNDDTERIDDTRAIMDKARILFDVLEYIDIKGRKIRGDKMKYRITDGVLHFFVTYSNIITLKGEREPNMKHLDVNERVKNG</sequence>
<dbReference type="Pfam" id="PF20765">
    <property type="entry name" value="Phage_tail_terminator_8"/>
    <property type="match status" value="1"/>
</dbReference>
<reference evidence="1" key="1">
    <citation type="journal article" date="2021" name="Proc. Natl. Acad. Sci. U.S.A.">
        <title>A Catalog of Tens of Thousands of Viruses from Human Metagenomes Reveals Hidden Associations with Chronic Diseases.</title>
        <authorList>
            <person name="Tisza M.J."/>
            <person name="Buck C.B."/>
        </authorList>
    </citation>
    <scope>NUCLEOTIDE SEQUENCE</scope>
    <source>
        <strain evidence="1">CtwNf2</strain>
    </source>
</reference>
<organism evidence="1">
    <name type="scientific">Siphoviridae sp. ctwNf2</name>
    <dbReference type="NCBI Taxonomy" id="2827597"/>
    <lineage>
        <taxon>Viruses</taxon>
        <taxon>Duplodnaviria</taxon>
        <taxon>Heunggongvirae</taxon>
        <taxon>Uroviricota</taxon>
        <taxon>Caudoviricetes</taxon>
    </lineage>
</organism>
<protein>
    <submittedName>
        <fullName evidence="1">Tail completion protein</fullName>
    </submittedName>
</protein>